<sequence length="267" mass="29810">MKQSFFDVVVFTVSCVLFDNIQAEICETSWIKHECNDKPCPGDMWYRNCNQCCKIKSTWFCVHDVNYHKCEATGQGSATTRRYFTDRPYPTQNPLDDTGQYSSDSNEVSVTFAVVASIASGAIFTIIACLIFVFLSRRRKSNQLRRNIQVTSTNNQIGGNNGVPRSYPEYNVGDGRTTIQGYPPPFYTNASLTCSQNVINDYLQNDSPPPYSECINHDQSNTALSVPPYSECIIHNQSQIVLSPPTDSVVPSPELQLLDEIAESSPA</sequence>
<evidence type="ECO:0000256" key="1">
    <source>
        <dbReference type="SAM" id="Phobius"/>
    </source>
</evidence>
<feature type="chain" id="PRO_5035753282" description="ShKT domain-containing protein" evidence="2">
    <location>
        <begin position="24"/>
        <end position="267"/>
    </location>
</feature>
<dbReference type="OrthoDB" id="6182039at2759"/>
<dbReference type="EMBL" id="CAJPWZ010000342">
    <property type="protein sequence ID" value="CAG2190815.1"/>
    <property type="molecule type" value="Genomic_DNA"/>
</dbReference>
<keyword evidence="1" id="KW-0812">Transmembrane</keyword>
<evidence type="ECO:0000256" key="2">
    <source>
        <dbReference type="SAM" id="SignalP"/>
    </source>
</evidence>
<name>A0A8S3Q884_MYTED</name>
<keyword evidence="1" id="KW-0472">Membrane</keyword>
<keyword evidence="1" id="KW-1133">Transmembrane helix</keyword>
<organism evidence="3 4">
    <name type="scientific">Mytilus edulis</name>
    <name type="common">Blue mussel</name>
    <dbReference type="NCBI Taxonomy" id="6550"/>
    <lineage>
        <taxon>Eukaryota</taxon>
        <taxon>Metazoa</taxon>
        <taxon>Spiralia</taxon>
        <taxon>Lophotrochozoa</taxon>
        <taxon>Mollusca</taxon>
        <taxon>Bivalvia</taxon>
        <taxon>Autobranchia</taxon>
        <taxon>Pteriomorphia</taxon>
        <taxon>Mytilida</taxon>
        <taxon>Mytiloidea</taxon>
        <taxon>Mytilidae</taxon>
        <taxon>Mytilinae</taxon>
        <taxon>Mytilus</taxon>
    </lineage>
</organism>
<proteinExistence type="predicted"/>
<evidence type="ECO:0008006" key="5">
    <source>
        <dbReference type="Google" id="ProtNLM"/>
    </source>
</evidence>
<comment type="caution">
    <text evidence="3">The sequence shown here is derived from an EMBL/GenBank/DDBJ whole genome shotgun (WGS) entry which is preliminary data.</text>
</comment>
<evidence type="ECO:0000313" key="3">
    <source>
        <dbReference type="EMBL" id="CAG2190815.1"/>
    </source>
</evidence>
<protein>
    <recommendedName>
        <fullName evidence="5">ShKT domain-containing protein</fullName>
    </recommendedName>
</protein>
<feature type="transmembrane region" description="Helical" evidence="1">
    <location>
        <begin position="110"/>
        <end position="135"/>
    </location>
</feature>
<keyword evidence="2" id="KW-0732">Signal</keyword>
<evidence type="ECO:0000313" key="4">
    <source>
        <dbReference type="Proteomes" id="UP000683360"/>
    </source>
</evidence>
<accession>A0A8S3Q884</accession>
<dbReference type="AlphaFoldDB" id="A0A8S3Q884"/>
<dbReference type="Proteomes" id="UP000683360">
    <property type="component" value="Unassembled WGS sequence"/>
</dbReference>
<reference evidence="3" key="1">
    <citation type="submission" date="2021-03" db="EMBL/GenBank/DDBJ databases">
        <authorList>
            <person name="Bekaert M."/>
        </authorList>
    </citation>
    <scope>NUCLEOTIDE SEQUENCE</scope>
</reference>
<keyword evidence="4" id="KW-1185">Reference proteome</keyword>
<feature type="signal peptide" evidence="2">
    <location>
        <begin position="1"/>
        <end position="23"/>
    </location>
</feature>
<gene>
    <name evidence="3" type="ORF">MEDL_6112</name>
</gene>